<organism evidence="1 2">
    <name type="scientific">Eumeta variegata</name>
    <name type="common">Bagworm moth</name>
    <name type="synonym">Eumeta japonica</name>
    <dbReference type="NCBI Taxonomy" id="151549"/>
    <lineage>
        <taxon>Eukaryota</taxon>
        <taxon>Metazoa</taxon>
        <taxon>Ecdysozoa</taxon>
        <taxon>Arthropoda</taxon>
        <taxon>Hexapoda</taxon>
        <taxon>Insecta</taxon>
        <taxon>Pterygota</taxon>
        <taxon>Neoptera</taxon>
        <taxon>Endopterygota</taxon>
        <taxon>Lepidoptera</taxon>
        <taxon>Glossata</taxon>
        <taxon>Ditrysia</taxon>
        <taxon>Tineoidea</taxon>
        <taxon>Psychidae</taxon>
        <taxon>Oiketicinae</taxon>
        <taxon>Eumeta</taxon>
    </lineage>
</organism>
<dbReference type="EMBL" id="BGZK01000923">
    <property type="protein sequence ID" value="GBP65226.1"/>
    <property type="molecule type" value="Genomic_DNA"/>
</dbReference>
<comment type="caution">
    <text evidence="1">The sequence shown here is derived from an EMBL/GenBank/DDBJ whole genome shotgun (WGS) entry which is preliminary data.</text>
</comment>
<gene>
    <name evidence="1" type="ORF">EVAR_49026_1</name>
</gene>
<keyword evidence="2" id="KW-1185">Reference proteome</keyword>
<protein>
    <submittedName>
        <fullName evidence="1">Uncharacterized protein</fullName>
    </submittedName>
</protein>
<dbReference type="OrthoDB" id="425681at2759"/>
<reference evidence="1 2" key="1">
    <citation type="journal article" date="2019" name="Commun. Biol.">
        <title>The bagworm genome reveals a unique fibroin gene that provides high tensile strength.</title>
        <authorList>
            <person name="Kono N."/>
            <person name="Nakamura H."/>
            <person name="Ohtoshi R."/>
            <person name="Tomita M."/>
            <person name="Numata K."/>
            <person name="Arakawa K."/>
        </authorList>
    </citation>
    <scope>NUCLEOTIDE SEQUENCE [LARGE SCALE GENOMIC DNA]</scope>
</reference>
<sequence length="81" mass="9125">MRASERHASLPLGHGYECGLRTDELSVKRLLYVDDRVILAPSACELQEIGNKMNDSVKKRGMKVKSRKTKAMVFERGESTT</sequence>
<accession>A0A4C1XMQ8</accession>
<evidence type="ECO:0000313" key="2">
    <source>
        <dbReference type="Proteomes" id="UP000299102"/>
    </source>
</evidence>
<name>A0A4C1XMQ8_EUMVA</name>
<proteinExistence type="predicted"/>
<dbReference type="Proteomes" id="UP000299102">
    <property type="component" value="Unassembled WGS sequence"/>
</dbReference>
<evidence type="ECO:0000313" key="1">
    <source>
        <dbReference type="EMBL" id="GBP65226.1"/>
    </source>
</evidence>
<dbReference type="AlphaFoldDB" id="A0A4C1XMQ8"/>